<gene>
    <name evidence="1" type="ORF">D1B31_02545</name>
</gene>
<sequence>MKKRPLCSCGSGLAAEHCCETFQIHSFVLPHTESQTRENILQKLKIGSEFQMRNRALAFFYGDDLIAYKLGKPKDPNRNEFLFHLSNYLTDYLEDLSPPSWQECSPIFWEEFISTYLPGRISISKEGHETEKMITEIQKFVRWLDRREGTAWFSIVDHYINMYKSDIKTTETALNALVLHHFPHIHEKDFDFQKDFDADQKRLGVLAQSEDGFFEVQTVIEGVFVLNNLEDGRTYHTKGLPGCILPGILLKGAIGKKKHDLFWSWCATGAVFPKCSKKFLESEEAVIIL</sequence>
<evidence type="ECO:0000313" key="2">
    <source>
        <dbReference type="Proteomes" id="UP000284416"/>
    </source>
</evidence>
<accession>A0A417Z066</accession>
<comment type="caution">
    <text evidence="1">The sequence shown here is derived from an EMBL/GenBank/DDBJ whole genome shotgun (WGS) entry which is preliminary data.</text>
</comment>
<reference evidence="1 2" key="1">
    <citation type="journal article" date="2017" name="Int. J. Syst. Evol. Microbiol.">
        <title>Bacillus notoginsengisoli sp. nov., a novel bacterium isolated from the rhizosphere of Panax notoginseng.</title>
        <authorList>
            <person name="Zhang M.Y."/>
            <person name="Cheng J."/>
            <person name="Cai Y."/>
            <person name="Zhang T.Y."/>
            <person name="Wu Y.Y."/>
            <person name="Manikprabhu D."/>
            <person name="Li W.J."/>
            <person name="Zhang Y.X."/>
        </authorList>
    </citation>
    <scope>NUCLEOTIDE SEQUENCE [LARGE SCALE GENOMIC DNA]</scope>
    <source>
        <strain evidence="1 2">JCM 30743</strain>
    </source>
</reference>
<dbReference type="OrthoDB" id="2797634at2"/>
<dbReference type="Proteomes" id="UP000284416">
    <property type="component" value="Unassembled WGS sequence"/>
</dbReference>
<proteinExistence type="predicted"/>
<name>A0A417Z066_9BACI</name>
<dbReference type="AlphaFoldDB" id="A0A417Z066"/>
<keyword evidence="2" id="KW-1185">Reference proteome</keyword>
<dbReference type="RefSeq" id="WP_118919157.1">
    <property type="nucleotide sequence ID" value="NZ_QWEG01000001.1"/>
</dbReference>
<evidence type="ECO:0008006" key="3">
    <source>
        <dbReference type="Google" id="ProtNLM"/>
    </source>
</evidence>
<protein>
    <recommendedName>
        <fullName evidence="3">SEC-C domain-containing protein</fullName>
    </recommendedName>
</protein>
<dbReference type="EMBL" id="QWEG01000001">
    <property type="protein sequence ID" value="RHW43550.1"/>
    <property type="molecule type" value="Genomic_DNA"/>
</dbReference>
<organism evidence="1 2">
    <name type="scientific">Neobacillus notoginsengisoli</name>
    <dbReference type="NCBI Taxonomy" id="1578198"/>
    <lineage>
        <taxon>Bacteria</taxon>
        <taxon>Bacillati</taxon>
        <taxon>Bacillota</taxon>
        <taxon>Bacilli</taxon>
        <taxon>Bacillales</taxon>
        <taxon>Bacillaceae</taxon>
        <taxon>Neobacillus</taxon>
    </lineage>
</organism>
<evidence type="ECO:0000313" key="1">
    <source>
        <dbReference type="EMBL" id="RHW43550.1"/>
    </source>
</evidence>